<dbReference type="Proteomes" id="UP000291933">
    <property type="component" value="Unassembled WGS sequence"/>
</dbReference>
<keyword evidence="4 6" id="KW-1133">Transmembrane helix</keyword>
<feature type="transmembrane region" description="Helical" evidence="6">
    <location>
        <begin position="281"/>
        <end position="298"/>
    </location>
</feature>
<evidence type="ECO:0000313" key="7">
    <source>
        <dbReference type="EMBL" id="TBT94229.1"/>
    </source>
</evidence>
<proteinExistence type="predicted"/>
<feature type="transmembrane region" description="Helical" evidence="6">
    <location>
        <begin position="218"/>
        <end position="237"/>
    </location>
</feature>
<evidence type="ECO:0000256" key="4">
    <source>
        <dbReference type="ARBA" id="ARBA00022989"/>
    </source>
</evidence>
<dbReference type="GO" id="GO:0022857">
    <property type="term" value="F:transmembrane transporter activity"/>
    <property type="evidence" value="ECO:0007669"/>
    <property type="project" value="InterPro"/>
</dbReference>
<dbReference type="GO" id="GO:0005886">
    <property type="term" value="C:plasma membrane"/>
    <property type="evidence" value="ECO:0007669"/>
    <property type="project" value="UniProtKB-SubCell"/>
</dbReference>
<keyword evidence="5 6" id="KW-0472">Membrane</keyword>
<dbReference type="PANTHER" id="PTHR23513:SF11">
    <property type="entry name" value="STAPHYLOFERRIN A TRANSPORTER"/>
    <property type="match status" value="1"/>
</dbReference>
<evidence type="ECO:0000313" key="8">
    <source>
        <dbReference type="Proteomes" id="UP000291933"/>
    </source>
</evidence>
<evidence type="ECO:0000256" key="1">
    <source>
        <dbReference type="ARBA" id="ARBA00004651"/>
    </source>
</evidence>
<feature type="transmembrane region" description="Helical" evidence="6">
    <location>
        <begin position="249"/>
        <end position="269"/>
    </location>
</feature>
<comment type="subcellular location">
    <subcellularLocation>
        <location evidence="1">Cell membrane</location>
        <topology evidence="1">Multi-pass membrane protein</topology>
    </subcellularLocation>
</comment>
<feature type="transmembrane region" description="Helical" evidence="6">
    <location>
        <begin position="100"/>
        <end position="120"/>
    </location>
</feature>
<feature type="transmembrane region" description="Helical" evidence="6">
    <location>
        <begin position="304"/>
        <end position="329"/>
    </location>
</feature>
<dbReference type="AlphaFoldDB" id="A0A4Q9KKR1"/>
<evidence type="ECO:0000256" key="3">
    <source>
        <dbReference type="ARBA" id="ARBA00022692"/>
    </source>
</evidence>
<reference evidence="7 8" key="1">
    <citation type="submission" date="2019-01" db="EMBL/GenBank/DDBJ databases">
        <title>Lactibacter flavus gen. nov., sp. nov., a novel bacterium of the family Propionibacteriaceae isolated from raw milk and dairy products.</title>
        <authorList>
            <person name="Huptas C."/>
            <person name="Wenning M."/>
            <person name="Breitenwieser F."/>
            <person name="Doll E."/>
            <person name="Von Neubeck M."/>
            <person name="Busse H.-J."/>
            <person name="Scherer S."/>
        </authorList>
    </citation>
    <scope>NUCLEOTIDE SEQUENCE [LARGE SCALE GENOMIC DNA]</scope>
    <source>
        <strain evidence="7 8">DSM 22130</strain>
    </source>
</reference>
<gene>
    <name evidence="7" type="ORF">ET996_11755</name>
</gene>
<evidence type="ECO:0000256" key="5">
    <source>
        <dbReference type="ARBA" id="ARBA00023136"/>
    </source>
</evidence>
<dbReference type="Pfam" id="PF07690">
    <property type="entry name" value="MFS_1"/>
    <property type="match status" value="1"/>
</dbReference>
<dbReference type="EMBL" id="SDMR01000016">
    <property type="protein sequence ID" value="TBT94229.1"/>
    <property type="molecule type" value="Genomic_DNA"/>
</dbReference>
<comment type="caution">
    <text evidence="7">The sequence shown here is derived from an EMBL/GenBank/DDBJ whole genome shotgun (WGS) entry which is preliminary data.</text>
</comment>
<dbReference type="OrthoDB" id="3730532at2"/>
<dbReference type="Gene3D" id="1.20.1250.20">
    <property type="entry name" value="MFS general substrate transporter like domains"/>
    <property type="match status" value="1"/>
</dbReference>
<evidence type="ECO:0000256" key="6">
    <source>
        <dbReference type="SAM" id="Phobius"/>
    </source>
</evidence>
<keyword evidence="2" id="KW-1003">Cell membrane</keyword>
<dbReference type="SUPFAM" id="SSF103473">
    <property type="entry name" value="MFS general substrate transporter"/>
    <property type="match status" value="1"/>
</dbReference>
<feature type="transmembrane region" description="Helical" evidence="6">
    <location>
        <begin position="43"/>
        <end position="66"/>
    </location>
</feature>
<dbReference type="PANTHER" id="PTHR23513">
    <property type="entry name" value="INTEGRAL MEMBRANE EFFLUX PROTEIN-RELATED"/>
    <property type="match status" value="1"/>
</dbReference>
<feature type="transmembrane region" description="Helical" evidence="6">
    <location>
        <begin position="341"/>
        <end position="365"/>
    </location>
</feature>
<feature type="transmembrane region" description="Helical" evidence="6">
    <location>
        <begin position="78"/>
        <end position="94"/>
    </location>
</feature>
<keyword evidence="8" id="KW-1185">Reference proteome</keyword>
<feature type="transmembrane region" description="Helical" evidence="6">
    <location>
        <begin position="371"/>
        <end position="391"/>
    </location>
</feature>
<sequence>MNLFKSRDYRWWFVGDTAGASAIAIRQFAVPLAAYALSGSPALAGLLGAVQVAVATAASLPGGVLIDRHDRRRIIRGYALAGASIWAAVGLLALSGRLTFWLFFALATIGAAFAGLFGYATDAALRTIVDQSDYPKAMATNEGRDAGVQLAAGPLGGALYAVSLAAPFLTALLGYATLAASTWGIKTDLTPPAFDRTSIVREIAHAWRWLWSKRRLQVMLPIFAAVNVGEAGVMFTLQLALLERGASPVQIGTLSAVLSGSFLLGALLAGRLVQRVPTGGLAIAALIWVTLCQIPTALTDSYPIWLGAMGLGGLLLPALNAAMGGYLFAQTPVELQGRVQTLLGLFVGGLSALAPLAAGLLLPAVGLTPTMGAFLAILALATVAAALSDAVRSIPRPDRWEEAPL</sequence>
<name>A0A4Q9KKR1_PROTD</name>
<organism evidence="7 8">
    <name type="scientific">Propioniciclava tarda</name>
    <dbReference type="NCBI Taxonomy" id="433330"/>
    <lineage>
        <taxon>Bacteria</taxon>
        <taxon>Bacillati</taxon>
        <taxon>Actinomycetota</taxon>
        <taxon>Actinomycetes</taxon>
        <taxon>Propionibacteriales</taxon>
        <taxon>Propionibacteriaceae</taxon>
        <taxon>Propioniciclava</taxon>
    </lineage>
</organism>
<evidence type="ECO:0000256" key="2">
    <source>
        <dbReference type="ARBA" id="ARBA00022475"/>
    </source>
</evidence>
<dbReference type="RefSeq" id="WP_131172755.1">
    <property type="nucleotide sequence ID" value="NZ_FXTL01000016.1"/>
</dbReference>
<accession>A0A4Q9KKR1</accession>
<dbReference type="InterPro" id="IPR011701">
    <property type="entry name" value="MFS"/>
</dbReference>
<protein>
    <submittedName>
        <fullName evidence="7">MFS transporter</fullName>
    </submittedName>
</protein>
<keyword evidence="3 6" id="KW-0812">Transmembrane</keyword>
<dbReference type="InterPro" id="IPR036259">
    <property type="entry name" value="MFS_trans_sf"/>
</dbReference>